<reference evidence="2" key="1">
    <citation type="submission" date="2018-05" db="EMBL/GenBank/DDBJ databases">
        <authorList>
            <person name="Lanie J.A."/>
            <person name="Ng W.-L."/>
            <person name="Kazmierczak K.M."/>
            <person name="Andrzejewski T.M."/>
            <person name="Davidsen T.M."/>
            <person name="Wayne K.J."/>
            <person name="Tettelin H."/>
            <person name="Glass J.I."/>
            <person name="Rusch D."/>
            <person name="Podicherti R."/>
            <person name="Tsui H.-C.T."/>
            <person name="Winkler M.E."/>
        </authorList>
    </citation>
    <scope>NUCLEOTIDE SEQUENCE</scope>
</reference>
<accession>A0A382TTB3</accession>
<gene>
    <name evidence="2" type="ORF">METZ01_LOCUS378087</name>
</gene>
<proteinExistence type="predicted"/>
<feature type="compositionally biased region" description="Pro residues" evidence="1">
    <location>
        <begin position="31"/>
        <end position="50"/>
    </location>
</feature>
<sequence>MMKTGTKIFVVLGLTLAAWLVAHAQLSQPPSGGPPSTPPKLPTRIPPPPMFASQKNDNGKFQIMSAEYYSQDAKPYLYKRLVKVDSTTGKAWLLHSARGAKGEIRQWLPLTD</sequence>
<evidence type="ECO:0000256" key="1">
    <source>
        <dbReference type="SAM" id="MobiDB-lite"/>
    </source>
</evidence>
<dbReference type="AlphaFoldDB" id="A0A382TTB3"/>
<organism evidence="2">
    <name type="scientific">marine metagenome</name>
    <dbReference type="NCBI Taxonomy" id="408172"/>
    <lineage>
        <taxon>unclassified sequences</taxon>
        <taxon>metagenomes</taxon>
        <taxon>ecological metagenomes</taxon>
    </lineage>
</organism>
<evidence type="ECO:0000313" key="2">
    <source>
        <dbReference type="EMBL" id="SVD25233.1"/>
    </source>
</evidence>
<feature type="region of interest" description="Disordered" evidence="1">
    <location>
        <begin position="27"/>
        <end position="56"/>
    </location>
</feature>
<dbReference type="EMBL" id="UINC01138965">
    <property type="protein sequence ID" value="SVD25233.1"/>
    <property type="molecule type" value="Genomic_DNA"/>
</dbReference>
<name>A0A382TTB3_9ZZZZ</name>
<protein>
    <submittedName>
        <fullName evidence="2">Uncharacterized protein</fullName>
    </submittedName>
</protein>